<protein>
    <submittedName>
        <fullName evidence="1">Uncharacterized protein</fullName>
    </submittedName>
</protein>
<reference evidence="2" key="1">
    <citation type="submission" date="2016-11" db="EMBL/GenBank/DDBJ databases">
        <authorList>
            <person name="Varghese N."/>
            <person name="Submissions S."/>
        </authorList>
    </citation>
    <scope>NUCLEOTIDE SEQUENCE [LARGE SCALE GENOMIC DNA]</scope>
    <source>
        <strain evidence="2">DSM 19858</strain>
    </source>
</reference>
<dbReference type="EMBL" id="FQYU01000006">
    <property type="protein sequence ID" value="SHJ61409.1"/>
    <property type="molecule type" value="Genomic_DNA"/>
</dbReference>
<organism evidence="1 2">
    <name type="scientific">Pseudozobellia thermophila</name>
    <dbReference type="NCBI Taxonomy" id="192903"/>
    <lineage>
        <taxon>Bacteria</taxon>
        <taxon>Pseudomonadati</taxon>
        <taxon>Bacteroidota</taxon>
        <taxon>Flavobacteriia</taxon>
        <taxon>Flavobacteriales</taxon>
        <taxon>Flavobacteriaceae</taxon>
        <taxon>Pseudozobellia</taxon>
    </lineage>
</organism>
<gene>
    <name evidence="1" type="ORF">SAMN04488513_106165</name>
</gene>
<dbReference type="AlphaFoldDB" id="A0A1M6KR32"/>
<name>A0A1M6KR32_9FLAO</name>
<dbReference type="RefSeq" id="WP_072994705.1">
    <property type="nucleotide sequence ID" value="NZ_FQYU01000006.1"/>
</dbReference>
<dbReference type="SUPFAM" id="SSF53474">
    <property type="entry name" value="alpha/beta-Hydrolases"/>
    <property type="match status" value="1"/>
</dbReference>
<keyword evidence="2" id="KW-1185">Reference proteome</keyword>
<proteinExistence type="predicted"/>
<dbReference type="OrthoDB" id="7867880at2"/>
<evidence type="ECO:0000313" key="1">
    <source>
        <dbReference type="EMBL" id="SHJ61409.1"/>
    </source>
</evidence>
<dbReference type="Proteomes" id="UP000184543">
    <property type="component" value="Unassembled WGS sequence"/>
</dbReference>
<accession>A0A1M6KR32</accession>
<evidence type="ECO:0000313" key="2">
    <source>
        <dbReference type="Proteomes" id="UP000184543"/>
    </source>
</evidence>
<sequence length="284" mass="32652">MDITPPFVFQVDSDIVQDVYKHRDNFKIVVDETSKDCSTCAIYFSSNDIYYPNEEAVFKKRIVEKDAFEWYGTRIATAYKHIFIRDVFKQWYLEGINSDLNSIEKVAAFLRKETAGSKIITLGSSAGGFAAVLFGSLLYADRVLAFNAQFEVKTLLSTSSPSIDPILFRKKDTELFKYFDIKSMINGQVPIYYFYSNASEWDVKQYRHIKDVGTVCLIPFKTGHHGIPFIKNALPVVINLDDDKLRELSGRTHHPIVFSIKMIGLFEVIKGVYGQVRSRYLRRK</sequence>
<dbReference type="InterPro" id="IPR029058">
    <property type="entry name" value="AB_hydrolase_fold"/>
</dbReference>
<dbReference type="STRING" id="192903.SAMN04488513_106165"/>